<name>A0A7J0G004_9ERIC</name>
<accession>A0A7J0G004</accession>
<dbReference type="EMBL" id="BJWL01000016">
    <property type="protein sequence ID" value="GFZ03750.1"/>
    <property type="molecule type" value="Genomic_DNA"/>
</dbReference>
<sequence length="44" mass="5118">MATVSSRDVQEIVSKLSSDKAKTREEGIKLLKHLVRRRKINWPL</sequence>
<organism evidence="1 2">
    <name type="scientific">Actinidia rufa</name>
    <dbReference type="NCBI Taxonomy" id="165716"/>
    <lineage>
        <taxon>Eukaryota</taxon>
        <taxon>Viridiplantae</taxon>
        <taxon>Streptophyta</taxon>
        <taxon>Embryophyta</taxon>
        <taxon>Tracheophyta</taxon>
        <taxon>Spermatophyta</taxon>
        <taxon>Magnoliopsida</taxon>
        <taxon>eudicotyledons</taxon>
        <taxon>Gunneridae</taxon>
        <taxon>Pentapetalae</taxon>
        <taxon>asterids</taxon>
        <taxon>Ericales</taxon>
        <taxon>Actinidiaceae</taxon>
        <taxon>Actinidia</taxon>
    </lineage>
</organism>
<dbReference type="Proteomes" id="UP000585474">
    <property type="component" value="Unassembled WGS sequence"/>
</dbReference>
<keyword evidence="2" id="KW-1185">Reference proteome</keyword>
<reference evidence="1 2" key="1">
    <citation type="submission" date="2019-07" db="EMBL/GenBank/DDBJ databases">
        <title>De Novo Assembly of kiwifruit Actinidia rufa.</title>
        <authorList>
            <person name="Sugita-Konishi S."/>
            <person name="Sato K."/>
            <person name="Mori E."/>
            <person name="Abe Y."/>
            <person name="Kisaki G."/>
            <person name="Hamano K."/>
            <person name="Suezawa K."/>
            <person name="Otani M."/>
            <person name="Fukuda T."/>
            <person name="Manabe T."/>
            <person name="Gomi K."/>
            <person name="Tabuchi M."/>
            <person name="Akimitsu K."/>
            <person name="Kataoka I."/>
        </authorList>
    </citation>
    <scope>NUCLEOTIDE SEQUENCE [LARGE SCALE GENOMIC DNA]</scope>
    <source>
        <strain evidence="2">cv. Fuchu</strain>
    </source>
</reference>
<dbReference type="AlphaFoldDB" id="A0A7J0G004"/>
<dbReference type="OrthoDB" id="381190at2759"/>
<evidence type="ECO:0008006" key="3">
    <source>
        <dbReference type="Google" id="ProtNLM"/>
    </source>
</evidence>
<evidence type="ECO:0000313" key="1">
    <source>
        <dbReference type="EMBL" id="GFZ03750.1"/>
    </source>
</evidence>
<gene>
    <name evidence="1" type="ORF">Acr_16g0003740</name>
</gene>
<proteinExistence type="predicted"/>
<protein>
    <recommendedName>
        <fullName evidence="3">ARM repeat superfamily protein</fullName>
    </recommendedName>
</protein>
<comment type="caution">
    <text evidence="1">The sequence shown here is derived from an EMBL/GenBank/DDBJ whole genome shotgun (WGS) entry which is preliminary data.</text>
</comment>
<evidence type="ECO:0000313" key="2">
    <source>
        <dbReference type="Proteomes" id="UP000585474"/>
    </source>
</evidence>